<name>A0A229W0P4_9BIFI</name>
<evidence type="ECO:0000313" key="2">
    <source>
        <dbReference type="Proteomes" id="UP000215433"/>
    </source>
</evidence>
<keyword evidence="2" id="KW-1185">Reference proteome</keyword>
<dbReference type="AlphaFoldDB" id="A0A229W0P4"/>
<comment type="caution">
    <text evidence="1">The sequence shown here is derived from an EMBL/GenBank/DDBJ whole genome shotgun (WGS) entry which is preliminary data.</text>
</comment>
<reference evidence="1 2" key="1">
    <citation type="submission" date="2017-05" db="EMBL/GenBank/DDBJ databases">
        <title>Bifidobacterium vansinderenii sp. nov.</title>
        <authorList>
            <person name="Lugli G.A."/>
            <person name="Duranti S."/>
            <person name="Mangifesta M."/>
        </authorList>
    </citation>
    <scope>NUCLEOTIDE SEQUENCE [LARGE SCALE GENOMIC DNA]</scope>
    <source>
        <strain evidence="1 2">Tam10B</strain>
    </source>
</reference>
<sequence length="106" mass="11521">MIASDTPHLPSSDDMCNHIAMITSVIAMKAMDALRAASVRSGLPKNEIAKRTNVGRDAVTKRLQSDDIRIGAFFDTAEAIGVDPIQILSEAYEQHKKALADKEGIR</sequence>
<dbReference type="EMBL" id="NEWD01000004">
    <property type="protein sequence ID" value="OXN01444.1"/>
    <property type="molecule type" value="Genomic_DNA"/>
</dbReference>
<protein>
    <recommendedName>
        <fullName evidence="3">HTH cro/C1-type domain-containing protein</fullName>
    </recommendedName>
</protein>
<accession>A0A229W0P4</accession>
<gene>
    <name evidence="1" type="ORF">Tam10B_0447</name>
</gene>
<evidence type="ECO:0008006" key="3">
    <source>
        <dbReference type="Google" id="ProtNLM"/>
    </source>
</evidence>
<dbReference type="Proteomes" id="UP000215433">
    <property type="component" value="Unassembled WGS sequence"/>
</dbReference>
<organism evidence="1 2">
    <name type="scientific">Bifidobacterium vansinderenii</name>
    <dbReference type="NCBI Taxonomy" id="1984871"/>
    <lineage>
        <taxon>Bacteria</taxon>
        <taxon>Bacillati</taxon>
        <taxon>Actinomycetota</taxon>
        <taxon>Actinomycetes</taxon>
        <taxon>Bifidobacteriales</taxon>
        <taxon>Bifidobacteriaceae</taxon>
        <taxon>Bifidobacterium</taxon>
    </lineage>
</organism>
<dbReference type="RefSeq" id="WP_143248502.1">
    <property type="nucleotide sequence ID" value="NZ_NEWD01000004.1"/>
</dbReference>
<proteinExistence type="predicted"/>
<evidence type="ECO:0000313" key="1">
    <source>
        <dbReference type="EMBL" id="OXN01444.1"/>
    </source>
</evidence>